<reference evidence="1" key="1">
    <citation type="submission" date="2023-01" db="EMBL/GenBank/DDBJ databases">
        <title>Genome assembly of the deep-sea coral Lophelia pertusa.</title>
        <authorList>
            <person name="Herrera S."/>
            <person name="Cordes E."/>
        </authorList>
    </citation>
    <scope>NUCLEOTIDE SEQUENCE</scope>
    <source>
        <strain evidence="1">USNM1676648</strain>
        <tissue evidence="1">Polyp</tissue>
    </source>
</reference>
<evidence type="ECO:0000313" key="2">
    <source>
        <dbReference type="Proteomes" id="UP001163046"/>
    </source>
</evidence>
<dbReference type="Proteomes" id="UP001163046">
    <property type="component" value="Unassembled WGS sequence"/>
</dbReference>
<proteinExistence type="predicted"/>
<organism evidence="1 2">
    <name type="scientific">Desmophyllum pertusum</name>
    <dbReference type="NCBI Taxonomy" id="174260"/>
    <lineage>
        <taxon>Eukaryota</taxon>
        <taxon>Metazoa</taxon>
        <taxon>Cnidaria</taxon>
        <taxon>Anthozoa</taxon>
        <taxon>Hexacorallia</taxon>
        <taxon>Scleractinia</taxon>
        <taxon>Caryophylliina</taxon>
        <taxon>Caryophylliidae</taxon>
        <taxon>Desmophyllum</taxon>
    </lineage>
</organism>
<keyword evidence="2" id="KW-1185">Reference proteome</keyword>
<dbReference type="EMBL" id="MU825896">
    <property type="protein sequence ID" value="KAJ7383595.1"/>
    <property type="molecule type" value="Genomic_DNA"/>
</dbReference>
<protein>
    <submittedName>
        <fullName evidence="1">Uncharacterized protein</fullName>
    </submittedName>
</protein>
<dbReference type="OrthoDB" id="5983745at2759"/>
<name>A0A9X0D1N6_9CNID</name>
<accession>A0A9X0D1N6</accession>
<dbReference type="AlphaFoldDB" id="A0A9X0D1N6"/>
<evidence type="ECO:0000313" key="1">
    <source>
        <dbReference type="EMBL" id="KAJ7383595.1"/>
    </source>
</evidence>
<comment type="caution">
    <text evidence="1">The sequence shown here is derived from an EMBL/GenBank/DDBJ whole genome shotgun (WGS) entry which is preliminary data.</text>
</comment>
<sequence length="141" mass="13861">MSADIIKTCAETAVKTASQIATKAGAGAAAITTVQTTTGALVNTASKALVDAVEGGTAGVKAGASTIGKAGKAGATTGAKAAGGVIIGVSAVFVVWDAVDLGFNIRDLVINKGCEAAPCLRKKAKELESSLSDNITSHDKE</sequence>
<gene>
    <name evidence="1" type="ORF">OS493_026780</name>
</gene>